<evidence type="ECO:0000313" key="5">
    <source>
        <dbReference type="Proteomes" id="UP001189624"/>
    </source>
</evidence>
<comment type="subcellular location">
    <subcellularLocation>
        <location evidence="1">Nucleus</location>
    </subcellularLocation>
</comment>
<evidence type="ECO:0000259" key="3">
    <source>
        <dbReference type="Pfam" id="PF16135"/>
    </source>
</evidence>
<dbReference type="GO" id="GO:0042393">
    <property type="term" value="F:histone binding"/>
    <property type="evidence" value="ECO:0007669"/>
    <property type="project" value="TreeGrafter"/>
</dbReference>
<name>A0AA86SNZ0_9FABA</name>
<dbReference type="GO" id="GO:0003682">
    <property type="term" value="F:chromatin binding"/>
    <property type="evidence" value="ECO:0007669"/>
    <property type="project" value="TreeGrafter"/>
</dbReference>
<keyword evidence="5" id="KW-1185">Reference proteome</keyword>
<evidence type="ECO:0000256" key="2">
    <source>
        <dbReference type="ARBA" id="ARBA00023242"/>
    </source>
</evidence>
<organism evidence="4 5">
    <name type="scientific">Sphenostylis stenocarpa</name>
    <dbReference type="NCBI Taxonomy" id="92480"/>
    <lineage>
        <taxon>Eukaryota</taxon>
        <taxon>Viridiplantae</taxon>
        <taxon>Streptophyta</taxon>
        <taxon>Embryophyta</taxon>
        <taxon>Tracheophyta</taxon>
        <taxon>Spermatophyta</taxon>
        <taxon>Magnoliopsida</taxon>
        <taxon>eudicotyledons</taxon>
        <taxon>Gunneridae</taxon>
        <taxon>Pentapetalae</taxon>
        <taxon>rosids</taxon>
        <taxon>fabids</taxon>
        <taxon>Fabales</taxon>
        <taxon>Fabaceae</taxon>
        <taxon>Papilionoideae</taxon>
        <taxon>50 kb inversion clade</taxon>
        <taxon>NPAAA clade</taxon>
        <taxon>indigoferoid/millettioid clade</taxon>
        <taxon>Phaseoleae</taxon>
        <taxon>Sphenostylis</taxon>
    </lineage>
</organism>
<evidence type="ECO:0000313" key="4">
    <source>
        <dbReference type="EMBL" id="CAJ1968364.1"/>
    </source>
</evidence>
<proteinExistence type="predicted"/>
<sequence>MESRDTLIWQYNEEGKYRVKSGHHLARAIYGMEAGPKDLVCFRSLHKIEATQISPLHGLVKTLCTTWTWSNNFRPFRHYKVYLSFHNQAFWTGKSPWCLNDGDMTNDNASRIDSKRAYPWFMDDPDLDLLPIKKQTIEGPSNLLSGMLNSNISSWGTSSGFHSLNGHFTEQVFASDAANMTFEDANTPSVSIDDKLSVERKDNMDPFGNESSFGLSMSTMIEDPRLVFNYDGVRKVRVNEVKGSENVMSVTTNNPYDRGVSDTMSNPCLYKTGENSMSTSLAYNKGGANIIAMDGAYDQTDNNLMSMGQSYNKGNDSLSIHPTFNEIRNPILMDNGFSKVDSHVISSAQAYNKTHGNSMLTNYLYNKVDNGTISSHYTYHKEGNDVPFVSRSYDKGESTIISFGSCDDDTTPSDLFISDYELLMCQALSHKPEAVNEKELVRPSSNLLPSKGQTSAPETENILKKKEETKMSKKATSNNFPSNVRSLLSTGMLDGLSVKYKAWSQEKELRGVIKGAGYLCSCHSCNFSKVINAYEFERHAGCKTKHPNNHIYFDNGKTIYGVVQELRSTPQSMLFEVIQTVTGAPINQKSFCIWKESFLAAAGNSSTYVQNKEVKQLL</sequence>
<dbReference type="Pfam" id="PF16135">
    <property type="entry name" value="TDBD"/>
    <property type="match status" value="1"/>
</dbReference>
<dbReference type="AlphaFoldDB" id="A0AA86SNZ0"/>
<dbReference type="Gramene" id="rna-AYBTSS11_LOCUS21675">
    <property type="protein sequence ID" value="CAJ1968364.1"/>
    <property type="gene ID" value="gene-AYBTSS11_LOCUS21675"/>
</dbReference>
<dbReference type="EMBL" id="OY731404">
    <property type="protein sequence ID" value="CAJ1968364.1"/>
    <property type="molecule type" value="Genomic_DNA"/>
</dbReference>
<dbReference type="InterPro" id="IPR032308">
    <property type="entry name" value="TDBD"/>
</dbReference>
<dbReference type="PANTHER" id="PTHR47025:SF9">
    <property type="entry name" value="PROTEIN, PUTATIVE-RELATED"/>
    <property type="match status" value="1"/>
</dbReference>
<dbReference type="GO" id="GO:0045944">
    <property type="term" value="P:positive regulation of transcription by RNA polymerase II"/>
    <property type="evidence" value="ECO:0007669"/>
    <property type="project" value="TreeGrafter"/>
</dbReference>
<dbReference type="PANTHER" id="PTHR47025">
    <property type="entry name" value="AUTOIMMUNE REGULATOR"/>
    <property type="match status" value="1"/>
</dbReference>
<dbReference type="GO" id="GO:0005634">
    <property type="term" value="C:nucleus"/>
    <property type="evidence" value="ECO:0007669"/>
    <property type="project" value="UniProtKB-SubCell"/>
</dbReference>
<evidence type="ECO:0000256" key="1">
    <source>
        <dbReference type="ARBA" id="ARBA00004123"/>
    </source>
</evidence>
<dbReference type="Proteomes" id="UP001189624">
    <property type="component" value="Chromosome 7"/>
</dbReference>
<feature type="domain" description="Tify" evidence="3">
    <location>
        <begin position="511"/>
        <end position="565"/>
    </location>
</feature>
<gene>
    <name evidence="4" type="ORF">AYBTSS11_LOCUS21675</name>
</gene>
<reference evidence="4" key="1">
    <citation type="submission" date="2023-10" db="EMBL/GenBank/DDBJ databases">
        <authorList>
            <person name="Domelevo Entfellner J.-B."/>
        </authorList>
    </citation>
    <scope>NUCLEOTIDE SEQUENCE</scope>
</reference>
<protein>
    <recommendedName>
        <fullName evidence="3">Tify domain-containing protein</fullName>
    </recommendedName>
</protein>
<accession>A0AA86SNZ0</accession>
<keyword evidence="2" id="KW-0539">Nucleus</keyword>
<dbReference type="GO" id="GO:0000977">
    <property type="term" value="F:RNA polymerase II transcription regulatory region sequence-specific DNA binding"/>
    <property type="evidence" value="ECO:0007669"/>
    <property type="project" value="TreeGrafter"/>
</dbReference>